<dbReference type="AlphaFoldDB" id="A0A9P8WH60"/>
<proteinExistence type="predicted"/>
<evidence type="ECO:0000256" key="1">
    <source>
        <dbReference type="SAM" id="MobiDB-lite"/>
    </source>
</evidence>
<evidence type="ECO:0000313" key="2">
    <source>
        <dbReference type="EMBL" id="KAH6896809.1"/>
    </source>
</evidence>
<feature type="region of interest" description="Disordered" evidence="1">
    <location>
        <begin position="21"/>
        <end position="44"/>
    </location>
</feature>
<evidence type="ECO:0000313" key="3">
    <source>
        <dbReference type="Proteomes" id="UP000777438"/>
    </source>
</evidence>
<feature type="compositionally biased region" description="Polar residues" evidence="1">
    <location>
        <begin position="177"/>
        <end position="186"/>
    </location>
</feature>
<accession>A0A9P8WH60</accession>
<name>A0A9P8WH60_9HYPO</name>
<feature type="region of interest" description="Disordered" evidence="1">
    <location>
        <begin position="177"/>
        <end position="199"/>
    </location>
</feature>
<reference evidence="2 3" key="1">
    <citation type="journal article" date="2021" name="Nat. Commun.">
        <title>Genetic determinants of endophytism in the Arabidopsis root mycobiome.</title>
        <authorList>
            <person name="Mesny F."/>
            <person name="Miyauchi S."/>
            <person name="Thiergart T."/>
            <person name="Pickel B."/>
            <person name="Atanasova L."/>
            <person name="Karlsson M."/>
            <person name="Huettel B."/>
            <person name="Barry K.W."/>
            <person name="Haridas S."/>
            <person name="Chen C."/>
            <person name="Bauer D."/>
            <person name="Andreopoulos W."/>
            <person name="Pangilinan J."/>
            <person name="LaButti K."/>
            <person name="Riley R."/>
            <person name="Lipzen A."/>
            <person name="Clum A."/>
            <person name="Drula E."/>
            <person name="Henrissat B."/>
            <person name="Kohler A."/>
            <person name="Grigoriev I.V."/>
            <person name="Martin F.M."/>
            <person name="Hacquard S."/>
        </authorList>
    </citation>
    <scope>NUCLEOTIDE SEQUENCE [LARGE SCALE GENOMIC DNA]</scope>
    <source>
        <strain evidence="2 3">MPI-CAGE-CH-0241</strain>
    </source>
</reference>
<gene>
    <name evidence="2" type="ORF">B0T10DRAFT_165194</name>
</gene>
<organism evidence="2 3">
    <name type="scientific">Thelonectria olida</name>
    <dbReference type="NCBI Taxonomy" id="1576542"/>
    <lineage>
        <taxon>Eukaryota</taxon>
        <taxon>Fungi</taxon>
        <taxon>Dikarya</taxon>
        <taxon>Ascomycota</taxon>
        <taxon>Pezizomycotina</taxon>
        <taxon>Sordariomycetes</taxon>
        <taxon>Hypocreomycetidae</taxon>
        <taxon>Hypocreales</taxon>
        <taxon>Nectriaceae</taxon>
        <taxon>Thelonectria</taxon>
    </lineage>
</organism>
<dbReference type="Proteomes" id="UP000777438">
    <property type="component" value="Unassembled WGS sequence"/>
</dbReference>
<dbReference type="EMBL" id="JAGPYM010000003">
    <property type="protein sequence ID" value="KAH6896809.1"/>
    <property type="molecule type" value="Genomic_DNA"/>
</dbReference>
<sequence length="199" mass="22439">MWSAGNVLRLHLGYELTMDRRRRRRRRSWGPNGRANKHGSKQRTNIHQSFLVVSTLFRSAGSSEIARDQTSPILNLMIYTDIHATPERPELHLFIRIKSSTPHMQDKQVKQGVSDDSAQPCQLAQHADMHVNHPSASTEKELISSLISAGKHVPQIETSWHILTGRLHGLFPANSCTTLSRTQPRSPSIPDGNPEYVLD</sequence>
<protein>
    <submittedName>
        <fullName evidence="2">Uncharacterized protein</fullName>
    </submittedName>
</protein>
<comment type="caution">
    <text evidence="2">The sequence shown here is derived from an EMBL/GenBank/DDBJ whole genome shotgun (WGS) entry which is preliminary data.</text>
</comment>
<keyword evidence="3" id="KW-1185">Reference proteome</keyword>